<dbReference type="EMBL" id="JAUSQU010000002">
    <property type="protein sequence ID" value="MDP9850303.1"/>
    <property type="molecule type" value="Genomic_DNA"/>
</dbReference>
<gene>
    <name evidence="2" type="ORF">J2853_009599</name>
</gene>
<proteinExistence type="predicted"/>
<dbReference type="Proteomes" id="UP001225356">
    <property type="component" value="Unassembled WGS sequence"/>
</dbReference>
<comment type="caution">
    <text evidence="2">The sequence shown here is derived from an EMBL/GenBank/DDBJ whole genome shotgun (WGS) entry which is preliminary data.</text>
</comment>
<feature type="domain" description="Methyltransferase" evidence="1">
    <location>
        <begin position="2"/>
        <end position="95"/>
    </location>
</feature>
<dbReference type="GO" id="GO:0008168">
    <property type="term" value="F:methyltransferase activity"/>
    <property type="evidence" value="ECO:0007669"/>
    <property type="project" value="UniProtKB-KW"/>
</dbReference>
<dbReference type="CDD" id="cd02440">
    <property type="entry name" value="AdoMet_MTases"/>
    <property type="match status" value="1"/>
</dbReference>
<evidence type="ECO:0000313" key="2">
    <source>
        <dbReference type="EMBL" id="MDP9850303.1"/>
    </source>
</evidence>
<dbReference type="InterPro" id="IPR029063">
    <property type="entry name" value="SAM-dependent_MTases_sf"/>
</dbReference>
<name>A0ABT9QU94_9ACTN</name>
<dbReference type="GO" id="GO:0032259">
    <property type="term" value="P:methylation"/>
    <property type="evidence" value="ECO:0007669"/>
    <property type="project" value="UniProtKB-KW"/>
</dbReference>
<dbReference type="PANTHER" id="PTHR43591:SF99">
    <property type="entry name" value="OS06G0646000 PROTEIN"/>
    <property type="match status" value="1"/>
</dbReference>
<dbReference type="InterPro" id="IPR041698">
    <property type="entry name" value="Methyltransf_25"/>
</dbReference>
<evidence type="ECO:0000313" key="3">
    <source>
        <dbReference type="Proteomes" id="UP001225356"/>
    </source>
</evidence>
<accession>A0ABT9QU94</accession>
<sequence length="222" mass="23781">MLDAATGTGFAAKAAARVVGARGQVIGADISQGMLAQAERLSADLGNVTYVRADASRLDDFDGGSFDAVICSAGMLYLPLEETLSAWHRVLKPDGLVGFSAMWEGFPLLARLFRDCATEFGLDLADPMTALGNERRCEDALVRAGFTCTRTVAEVVMLPGSDAGQVWRLNSGSPHYPEIRALGPGDLSALETRFTSEVRRLMAEDEATTLRAPVIYAFGRKC</sequence>
<evidence type="ECO:0000259" key="1">
    <source>
        <dbReference type="Pfam" id="PF13649"/>
    </source>
</evidence>
<keyword evidence="3" id="KW-1185">Reference proteome</keyword>
<dbReference type="Pfam" id="PF13649">
    <property type="entry name" value="Methyltransf_25"/>
    <property type="match status" value="1"/>
</dbReference>
<dbReference type="SUPFAM" id="SSF53335">
    <property type="entry name" value="S-adenosyl-L-methionine-dependent methyltransferases"/>
    <property type="match status" value="1"/>
</dbReference>
<dbReference type="Gene3D" id="3.40.50.150">
    <property type="entry name" value="Vaccinia Virus protein VP39"/>
    <property type="match status" value="1"/>
</dbReference>
<dbReference type="PANTHER" id="PTHR43591">
    <property type="entry name" value="METHYLTRANSFERASE"/>
    <property type="match status" value="1"/>
</dbReference>
<keyword evidence="2" id="KW-0489">Methyltransferase</keyword>
<keyword evidence="2" id="KW-0808">Transferase</keyword>
<protein>
    <submittedName>
        <fullName evidence="2">SAM-dependent methyltransferase</fullName>
    </submittedName>
</protein>
<organism evidence="2 3">
    <name type="scientific">Streptosporangium lutulentum</name>
    <dbReference type="NCBI Taxonomy" id="1461250"/>
    <lineage>
        <taxon>Bacteria</taxon>
        <taxon>Bacillati</taxon>
        <taxon>Actinomycetota</taxon>
        <taxon>Actinomycetes</taxon>
        <taxon>Streptosporangiales</taxon>
        <taxon>Streptosporangiaceae</taxon>
        <taxon>Streptosporangium</taxon>
    </lineage>
</organism>
<reference evidence="2 3" key="1">
    <citation type="submission" date="2023-07" db="EMBL/GenBank/DDBJ databases">
        <title>Sequencing the genomes of 1000 actinobacteria strains.</title>
        <authorList>
            <person name="Klenk H.-P."/>
        </authorList>
    </citation>
    <scope>NUCLEOTIDE SEQUENCE [LARGE SCALE GENOMIC DNA]</scope>
    <source>
        <strain evidence="2 3">DSM 46740</strain>
    </source>
</reference>
<dbReference type="RefSeq" id="WP_307569249.1">
    <property type="nucleotide sequence ID" value="NZ_JAUSQU010000002.1"/>
</dbReference>